<dbReference type="AlphaFoldDB" id="A0AAW2SNQ1"/>
<protein>
    <submittedName>
        <fullName evidence="1">Uncharacterized protein</fullName>
    </submittedName>
</protein>
<proteinExistence type="predicted"/>
<gene>
    <name evidence="1" type="ORF">Sradi_2550900</name>
</gene>
<reference evidence="1" key="2">
    <citation type="journal article" date="2024" name="Plant">
        <title>Genomic evolution and insights into agronomic trait innovations of Sesamum species.</title>
        <authorList>
            <person name="Miao H."/>
            <person name="Wang L."/>
            <person name="Qu L."/>
            <person name="Liu H."/>
            <person name="Sun Y."/>
            <person name="Le M."/>
            <person name="Wang Q."/>
            <person name="Wei S."/>
            <person name="Zheng Y."/>
            <person name="Lin W."/>
            <person name="Duan Y."/>
            <person name="Cao H."/>
            <person name="Xiong S."/>
            <person name="Wang X."/>
            <person name="Wei L."/>
            <person name="Li C."/>
            <person name="Ma Q."/>
            <person name="Ju M."/>
            <person name="Zhao R."/>
            <person name="Li G."/>
            <person name="Mu C."/>
            <person name="Tian Q."/>
            <person name="Mei H."/>
            <person name="Zhang T."/>
            <person name="Gao T."/>
            <person name="Zhang H."/>
        </authorList>
    </citation>
    <scope>NUCLEOTIDE SEQUENCE</scope>
    <source>
        <strain evidence="1">G02</strain>
    </source>
</reference>
<accession>A0AAW2SNQ1</accession>
<comment type="caution">
    <text evidence="1">The sequence shown here is derived from an EMBL/GenBank/DDBJ whole genome shotgun (WGS) entry which is preliminary data.</text>
</comment>
<dbReference type="EMBL" id="JACGWJ010000010">
    <property type="protein sequence ID" value="KAL0393281.1"/>
    <property type="molecule type" value="Genomic_DNA"/>
</dbReference>
<reference evidence="1" key="1">
    <citation type="submission" date="2020-06" db="EMBL/GenBank/DDBJ databases">
        <authorList>
            <person name="Li T."/>
            <person name="Hu X."/>
            <person name="Zhang T."/>
            <person name="Song X."/>
            <person name="Zhang H."/>
            <person name="Dai N."/>
            <person name="Sheng W."/>
            <person name="Hou X."/>
            <person name="Wei L."/>
        </authorList>
    </citation>
    <scope>NUCLEOTIDE SEQUENCE</scope>
    <source>
        <strain evidence="1">G02</strain>
        <tissue evidence="1">Leaf</tissue>
    </source>
</reference>
<sequence length="60" mass="7060">MVFGDIFNNLKKAEKAVRQAERAFDTLPNDDNMFNMNRCTMEWSLALSIEEDFWRQKVGS</sequence>
<evidence type="ECO:0000313" key="1">
    <source>
        <dbReference type="EMBL" id="KAL0393281.1"/>
    </source>
</evidence>
<name>A0AAW2SNQ1_SESRA</name>
<organism evidence="1">
    <name type="scientific">Sesamum radiatum</name>
    <name type="common">Black benniseed</name>
    <dbReference type="NCBI Taxonomy" id="300843"/>
    <lineage>
        <taxon>Eukaryota</taxon>
        <taxon>Viridiplantae</taxon>
        <taxon>Streptophyta</taxon>
        <taxon>Embryophyta</taxon>
        <taxon>Tracheophyta</taxon>
        <taxon>Spermatophyta</taxon>
        <taxon>Magnoliopsida</taxon>
        <taxon>eudicotyledons</taxon>
        <taxon>Gunneridae</taxon>
        <taxon>Pentapetalae</taxon>
        <taxon>asterids</taxon>
        <taxon>lamiids</taxon>
        <taxon>Lamiales</taxon>
        <taxon>Pedaliaceae</taxon>
        <taxon>Sesamum</taxon>
    </lineage>
</organism>